<dbReference type="HOGENOM" id="CLU_2516424_0_0_1"/>
<proteinExistence type="predicted"/>
<reference evidence="1" key="1">
    <citation type="submission" date="2015-04" db="UniProtKB">
        <authorList>
            <consortium name="EnsemblPlants"/>
        </authorList>
    </citation>
    <scope>IDENTIFICATION</scope>
</reference>
<dbReference type="EnsemblPlants" id="OPUNC12G16440.1">
    <property type="protein sequence ID" value="OPUNC12G16440.1"/>
    <property type="gene ID" value="OPUNC12G16440"/>
</dbReference>
<evidence type="ECO:0000313" key="2">
    <source>
        <dbReference type="Proteomes" id="UP000026962"/>
    </source>
</evidence>
<sequence length="88" mass="9738">MGLTLKIHGPQTHGDIHAKLQAGLLYCDLLAGLLQDAHKLCPFNSMQCAVCAGNFRIHVVPSCVLLLACKNLKYTCMYNNTQTRTYTE</sequence>
<name>A0A0E0MPD6_ORYPU</name>
<evidence type="ECO:0000313" key="1">
    <source>
        <dbReference type="EnsemblPlants" id="OPUNC12G16440.1"/>
    </source>
</evidence>
<keyword evidence="2" id="KW-1185">Reference proteome</keyword>
<organism evidence="1">
    <name type="scientific">Oryza punctata</name>
    <name type="common">Red rice</name>
    <dbReference type="NCBI Taxonomy" id="4537"/>
    <lineage>
        <taxon>Eukaryota</taxon>
        <taxon>Viridiplantae</taxon>
        <taxon>Streptophyta</taxon>
        <taxon>Embryophyta</taxon>
        <taxon>Tracheophyta</taxon>
        <taxon>Spermatophyta</taxon>
        <taxon>Magnoliopsida</taxon>
        <taxon>Liliopsida</taxon>
        <taxon>Poales</taxon>
        <taxon>Poaceae</taxon>
        <taxon>BOP clade</taxon>
        <taxon>Oryzoideae</taxon>
        <taxon>Oryzeae</taxon>
        <taxon>Oryzinae</taxon>
        <taxon>Oryza</taxon>
    </lineage>
</organism>
<dbReference type="Gramene" id="OPUNC12G16440.1">
    <property type="protein sequence ID" value="OPUNC12G16440.1"/>
    <property type="gene ID" value="OPUNC12G16440"/>
</dbReference>
<dbReference type="Proteomes" id="UP000026962">
    <property type="component" value="Chromosome 12"/>
</dbReference>
<reference evidence="1" key="2">
    <citation type="submission" date="2018-05" db="EMBL/GenBank/DDBJ databases">
        <title>OpunRS2 (Oryza punctata Reference Sequence Version 2).</title>
        <authorList>
            <person name="Zhang J."/>
            <person name="Kudrna D."/>
            <person name="Lee S."/>
            <person name="Talag J."/>
            <person name="Welchert J."/>
            <person name="Wing R.A."/>
        </authorList>
    </citation>
    <scope>NUCLEOTIDE SEQUENCE [LARGE SCALE GENOMIC DNA]</scope>
</reference>
<accession>A0A0E0MPD6</accession>
<protein>
    <submittedName>
        <fullName evidence="1">Uncharacterized protein</fullName>
    </submittedName>
</protein>
<dbReference type="AlphaFoldDB" id="A0A0E0MPD6"/>